<dbReference type="EMBL" id="LR746267">
    <property type="protein sequence ID" value="CAA7394305.1"/>
    <property type="molecule type" value="Genomic_DNA"/>
</dbReference>
<dbReference type="InterPro" id="IPR018790">
    <property type="entry name" value="DUF2358"/>
</dbReference>
<evidence type="ECO:0000313" key="2">
    <source>
        <dbReference type="EMBL" id="CAA7394305.1"/>
    </source>
</evidence>
<evidence type="ECO:0000256" key="1">
    <source>
        <dbReference type="SAM" id="MobiDB-lite"/>
    </source>
</evidence>
<keyword evidence="3" id="KW-1185">Reference proteome</keyword>
<proteinExistence type="predicted"/>
<dbReference type="InterPro" id="IPR032710">
    <property type="entry name" value="NTF2-like_dom_sf"/>
</dbReference>
<feature type="compositionally biased region" description="Low complexity" evidence="1">
    <location>
        <begin position="19"/>
        <end position="29"/>
    </location>
</feature>
<accession>A0A7I8KBD1</accession>
<sequence length="298" mass="32574">MASLFPASTPPRLIHGSGRRPSASSSPAATRVELPLAGDTIKVESLVDLQLKVGDTWQRLKEPADGGTAGELVLLRSSTGGGGGGGGERDEFYLNLGTAVRTLREDLPAVFSRDLNYDIYRADITFSDPLNAFHGIDNYRLIFWALRFHGRMLFRDIAMDVLRIWQLSDDVILVRWNLRGVPRVPWETRGEFQGTSRYKLDRRGKIYDHRVDNLAFNFPKMVAPRSSAAAVLDLVAVSPCPPVAGASFSLLSGGHQPGDGAAAHRCSWVEFYRAVKETLDHGKLLVAGEPETGLAACS</sequence>
<evidence type="ECO:0000313" key="3">
    <source>
        <dbReference type="Proteomes" id="UP000663760"/>
    </source>
</evidence>
<dbReference type="AlphaFoldDB" id="A0A7I8KBD1"/>
<dbReference type="SUPFAM" id="SSF54427">
    <property type="entry name" value="NTF2-like"/>
    <property type="match status" value="1"/>
</dbReference>
<gene>
    <name evidence="2" type="ORF">SI8410_04004966</name>
</gene>
<organism evidence="2 3">
    <name type="scientific">Spirodela intermedia</name>
    <name type="common">Intermediate duckweed</name>
    <dbReference type="NCBI Taxonomy" id="51605"/>
    <lineage>
        <taxon>Eukaryota</taxon>
        <taxon>Viridiplantae</taxon>
        <taxon>Streptophyta</taxon>
        <taxon>Embryophyta</taxon>
        <taxon>Tracheophyta</taxon>
        <taxon>Spermatophyta</taxon>
        <taxon>Magnoliopsida</taxon>
        <taxon>Liliopsida</taxon>
        <taxon>Araceae</taxon>
        <taxon>Lemnoideae</taxon>
        <taxon>Spirodela</taxon>
    </lineage>
</organism>
<dbReference type="Pfam" id="PF10184">
    <property type="entry name" value="DUF2358"/>
    <property type="match status" value="1"/>
</dbReference>
<feature type="region of interest" description="Disordered" evidence="1">
    <location>
        <begin position="1"/>
        <end position="29"/>
    </location>
</feature>
<dbReference type="Proteomes" id="UP000663760">
    <property type="component" value="Chromosome 4"/>
</dbReference>
<dbReference type="PANTHER" id="PTHR31094">
    <property type="entry name" value="RIKEN CDNA 2310061I04 GENE"/>
    <property type="match status" value="1"/>
</dbReference>
<reference evidence="2" key="1">
    <citation type="submission" date="2020-02" db="EMBL/GenBank/DDBJ databases">
        <authorList>
            <person name="Scholz U."/>
            <person name="Mascher M."/>
            <person name="Fiebig A."/>
        </authorList>
    </citation>
    <scope>NUCLEOTIDE SEQUENCE</scope>
</reference>
<name>A0A7I8KBD1_SPIIN</name>
<dbReference type="OrthoDB" id="44820at2759"/>
<protein>
    <submittedName>
        <fullName evidence="2">Uncharacterized protein</fullName>
    </submittedName>
</protein>
<dbReference type="PANTHER" id="PTHR31094:SF3">
    <property type="entry name" value="OS04G0613300 PROTEIN"/>
    <property type="match status" value="1"/>
</dbReference>